<name>A0A2G8RUG0_9APHY</name>
<protein>
    <recommendedName>
        <fullName evidence="4">RED-like N-terminal domain-containing protein</fullName>
    </recommendedName>
</protein>
<dbReference type="EMBL" id="AYKW01000056">
    <property type="protein sequence ID" value="PIL25143.1"/>
    <property type="molecule type" value="Genomic_DNA"/>
</dbReference>
<feature type="compositionally biased region" description="Low complexity" evidence="3">
    <location>
        <begin position="14"/>
        <end position="24"/>
    </location>
</feature>
<feature type="compositionally biased region" description="Low complexity" evidence="3">
    <location>
        <begin position="247"/>
        <end position="260"/>
    </location>
</feature>
<dbReference type="AlphaFoldDB" id="A0A2G8RUG0"/>
<accession>A0A2G8RUG0</accession>
<feature type="compositionally biased region" description="Basic and acidic residues" evidence="3">
    <location>
        <begin position="224"/>
        <end position="234"/>
    </location>
</feature>
<feature type="domain" description="RED-like N-terminal" evidence="4">
    <location>
        <begin position="59"/>
        <end position="166"/>
    </location>
</feature>
<reference evidence="5 6" key="1">
    <citation type="journal article" date="2015" name="Sci. Rep.">
        <title>Chromosome-level genome map provides insights into diverse defense mechanisms in the medicinal fungus Ganoderma sinense.</title>
        <authorList>
            <person name="Zhu Y."/>
            <person name="Xu J."/>
            <person name="Sun C."/>
            <person name="Zhou S."/>
            <person name="Xu H."/>
            <person name="Nelson D.R."/>
            <person name="Qian J."/>
            <person name="Song J."/>
            <person name="Luo H."/>
            <person name="Xiang L."/>
            <person name="Li Y."/>
            <person name="Xu Z."/>
            <person name="Ji A."/>
            <person name="Wang L."/>
            <person name="Lu S."/>
            <person name="Hayward A."/>
            <person name="Sun W."/>
            <person name="Li X."/>
            <person name="Schwartz D.C."/>
            <person name="Wang Y."/>
            <person name="Chen S."/>
        </authorList>
    </citation>
    <scope>NUCLEOTIDE SEQUENCE [LARGE SCALE GENOMIC DNA]</scope>
    <source>
        <strain evidence="5 6">ZZ0214-1</strain>
    </source>
</reference>
<sequence>MDQESFRQLLQKPSATSSSHASTHVRGSLLSAAPTAPPGKKKAKAVDASQPAFKPRTLKKNAKGEMYRDRASERRLGTNNDYAQVEALAEDFERRNAENADRDAVEEQRKYLGGDSQHTVLVKGLDIALLEQNRARAAAEAAATDDVSLEQAFTESVAQPKKRTREEILRDLKSRRGEDGPSTKQPAVPPPDEAFVEAKNAGKFKPIGSNGAADGKVKRKKKVKAGEAERDGERKKKKRKVGAETVPESAVPDPSAAAEPASEENKPAAGPSTIPSSKPVTAPEPVDEDFDIFADAGEYTGIDLGDDDDGSDDERSARPSDRKRHDEEEGEVGGNSPLRPGKWLATSDDEREPSPPPPPAREGKSAARSESPQRRPDGPHRPASDEEEGEMEEERPMRLQPLSSSMVPSIKDLLAASDEAEKEEKRKARKEKKKASGGGGGASEKDTKAKVDRDYQRLKAYQDKQNKS</sequence>
<organism evidence="5 6">
    <name type="scientific">Ganoderma sinense ZZ0214-1</name>
    <dbReference type="NCBI Taxonomy" id="1077348"/>
    <lineage>
        <taxon>Eukaryota</taxon>
        <taxon>Fungi</taxon>
        <taxon>Dikarya</taxon>
        <taxon>Basidiomycota</taxon>
        <taxon>Agaricomycotina</taxon>
        <taxon>Agaricomycetes</taxon>
        <taxon>Polyporales</taxon>
        <taxon>Polyporaceae</taxon>
        <taxon>Ganoderma</taxon>
    </lineage>
</organism>
<feature type="compositionally biased region" description="Basic and acidic residues" evidence="3">
    <location>
        <begin position="62"/>
        <end position="76"/>
    </location>
</feature>
<dbReference type="InterPro" id="IPR012916">
    <property type="entry name" value="RED_N"/>
</dbReference>
<gene>
    <name evidence="5" type="ORF">GSI_13032</name>
</gene>
<feature type="region of interest" description="Disordered" evidence="3">
    <location>
        <begin position="153"/>
        <end position="468"/>
    </location>
</feature>
<feature type="compositionally biased region" description="Basic and acidic residues" evidence="3">
    <location>
        <begin position="443"/>
        <end position="468"/>
    </location>
</feature>
<dbReference type="GO" id="GO:0005634">
    <property type="term" value="C:nucleus"/>
    <property type="evidence" value="ECO:0007669"/>
    <property type="project" value="UniProtKB-SubCell"/>
</dbReference>
<dbReference type="OrthoDB" id="3366823at2759"/>
<proteinExistence type="predicted"/>
<evidence type="ECO:0000256" key="2">
    <source>
        <dbReference type="ARBA" id="ARBA00023242"/>
    </source>
</evidence>
<evidence type="ECO:0000313" key="6">
    <source>
        <dbReference type="Proteomes" id="UP000230002"/>
    </source>
</evidence>
<dbReference type="Proteomes" id="UP000230002">
    <property type="component" value="Unassembled WGS sequence"/>
</dbReference>
<dbReference type="STRING" id="1077348.A0A2G8RUG0"/>
<comment type="caution">
    <text evidence="5">The sequence shown here is derived from an EMBL/GenBank/DDBJ whole genome shotgun (WGS) entry which is preliminary data.</text>
</comment>
<comment type="subcellular location">
    <subcellularLocation>
        <location evidence="1">Nucleus</location>
    </subcellularLocation>
</comment>
<evidence type="ECO:0000259" key="4">
    <source>
        <dbReference type="Pfam" id="PF07808"/>
    </source>
</evidence>
<dbReference type="PANTHER" id="PTHR12765">
    <property type="entry name" value="RED PROTEIN IK FACTOR CYTOKINE IK"/>
    <property type="match status" value="1"/>
</dbReference>
<dbReference type="InterPro" id="IPR039896">
    <property type="entry name" value="Red-like"/>
</dbReference>
<feature type="compositionally biased region" description="Basic and acidic residues" evidence="3">
    <location>
        <begin position="361"/>
        <end position="384"/>
    </location>
</feature>
<feature type="compositionally biased region" description="Polar residues" evidence="3">
    <location>
        <begin position="1"/>
        <end position="13"/>
    </location>
</feature>
<evidence type="ECO:0000256" key="1">
    <source>
        <dbReference type="ARBA" id="ARBA00004123"/>
    </source>
</evidence>
<feature type="compositionally biased region" description="Basic and acidic residues" evidence="3">
    <location>
        <begin position="164"/>
        <end position="181"/>
    </location>
</feature>
<keyword evidence="6" id="KW-1185">Reference proteome</keyword>
<dbReference type="Pfam" id="PF07808">
    <property type="entry name" value="RED_N"/>
    <property type="match status" value="1"/>
</dbReference>
<evidence type="ECO:0000256" key="3">
    <source>
        <dbReference type="SAM" id="MobiDB-lite"/>
    </source>
</evidence>
<evidence type="ECO:0000313" key="5">
    <source>
        <dbReference type="EMBL" id="PIL25143.1"/>
    </source>
</evidence>
<feature type="compositionally biased region" description="Basic and acidic residues" evidence="3">
    <location>
        <begin position="313"/>
        <end position="327"/>
    </location>
</feature>
<feature type="region of interest" description="Disordered" evidence="3">
    <location>
        <begin position="1"/>
        <end position="79"/>
    </location>
</feature>
<keyword evidence="2" id="KW-0539">Nucleus</keyword>